<sequence>MLEQLEASGSYCCDTVSTSAITTSVSSTFLATSAASVFKVSRWLRILSSSKILPLTSFKACNSDFKLPQTELEFTLQFQQIRPLLIYIWSFSLQHLVQTLTL</sequence>
<accession>A0A0B7BLA7</accession>
<gene>
    <name evidence="2" type="primary">ORF192253</name>
    <name evidence="1" type="synonym">ORF192221</name>
</gene>
<name>A0A0B7BLA7_9EUPU</name>
<protein>
    <submittedName>
        <fullName evidence="2">Uncharacterized protein</fullName>
    </submittedName>
</protein>
<dbReference type="EMBL" id="HACG01046270">
    <property type="protein sequence ID" value="CEK93135.1"/>
    <property type="molecule type" value="Transcribed_RNA"/>
</dbReference>
<evidence type="ECO:0000313" key="2">
    <source>
        <dbReference type="EMBL" id="CEK93136.1"/>
    </source>
</evidence>
<reference evidence="2" key="1">
    <citation type="submission" date="2014-12" db="EMBL/GenBank/DDBJ databases">
        <title>Insight into the proteome of Arion vulgaris.</title>
        <authorList>
            <person name="Aradska J."/>
            <person name="Bulat T."/>
            <person name="Smidak R."/>
            <person name="Sarate P."/>
            <person name="Gangsoo J."/>
            <person name="Sialana F."/>
            <person name="Bilban M."/>
            <person name="Lubec G."/>
        </authorList>
    </citation>
    <scope>NUCLEOTIDE SEQUENCE</scope>
    <source>
        <tissue evidence="2">Skin</tissue>
    </source>
</reference>
<dbReference type="AlphaFoldDB" id="A0A0B7BLA7"/>
<evidence type="ECO:0000313" key="1">
    <source>
        <dbReference type="EMBL" id="CEK93135.1"/>
    </source>
</evidence>
<organism evidence="2">
    <name type="scientific">Arion vulgaris</name>
    <dbReference type="NCBI Taxonomy" id="1028688"/>
    <lineage>
        <taxon>Eukaryota</taxon>
        <taxon>Metazoa</taxon>
        <taxon>Spiralia</taxon>
        <taxon>Lophotrochozoa</taxon>
        <taxon>Mollusca</taxon>
        <taxon>Gastropoda</taxon>
        <taxon>Heterobranchia</taxon>
        <taxon>Euthyneura</taxon>
        <taxon>Panpulmonata</taxon>
        <taxon>Eupulmonata</taxon>
        <taxon>Stylommatophora</taxon>
        <taxon>Helicina</taxon>
        <taxon>Arionoidea</taxon>
        <taxon>Arionidae</taxon>
        <taxon>Arion</taxon>
    </lineage>
</organism>
<dbReference type="EMBL" id="HACG01046271">
    <property type="protein sequence ID" value="CEK93136.1"/>
    <property type="molecule type" value="Transcribed_RNA"/>
</dbReference>
<proteinExistence type="predicted"/>